<dbReference type="Pfam" id="PF00646">
    <property type="entry name" value="F-box"/>
    <property type="match status" value="1"/>
</dbReference>
<gene>
    <name evidence="2" type="ORF">ISN45_Aa04g015460</name>
</gene>
<comment type="caution">
    <text evidence="2">The sequence shown here is derived from an EMBL/GenBank/DDBJ whole genome shotgun (WGS) entry which is preliminary data.</text>
</comment>
<dbReference type="EMBL" id="JAEFBK010000009">
    <property type="protein sequence ID" value="KAG7568752.1"/>
    <property type="molecule type" value="Genomic_DNA"/>
</dbReference>
<evidence type="ECO:0000259" key="1">
    <source>
        <dbReference type="SMART" id="SM00256"/>
    </source>
</evidence>
<proteinExistence type="predicted"/>
<dbReference type="AlphaFoldDB" id="A0A8T2A9R4"/>
<accession>A0A8T2A9R4</accession>
<dbReference type="PANTHER" id="PTHR31111">
    <property type="entry name" value="BNAA05G37150D PROTEIN-RELATED"/>
    <property type="match status" value="1"/>
</dbReference>
<evidence type="ECO:0000313" key="2">
    <source>
        <dbReference type="EMBL" id="KAG7568752.1"/>
    </source>
</evidence>
<feature type="domain" description="F-box" evidence="1">
    <location>
        <begin position="35"/>
        <end position="75"/>
    </location>
</feature>
<dbReference type="Pfam" id="PF08268">
    <property type="entry name" value="FBA_3"/>
    <property type="match status" value="1"/>
</dbReference>
<dbReference type="InterPro" id="IPR001810">
    <property type="entry name" value="F-box_dom"/>
</dbReference>
<organism evidence="2 3">
    <name type="scientific">Arabidopsis thaliana x Arabidopsis arenosa</name>
    <dbReference type="NCBI Taxonomy" id="1240361"/>
    <lineage>
        <taxon>Eukaryota</taxon>
        <taxon>Viridiplantae</taxon>
        <taxon>Streptophyta</taxon>
        <taxon>Embryophyta</taxon>
        <taxon>Tracheophyta</taxon>
        <taxon>Spermatophyta</taxon>
        <taxon>Magnoliopsida</taxon>
        <taxon>eudicotyledons</taxon>
        <taxon>Gunneridae</taxon>
        <taxon>Pentapetalae</taxon>
        <taxon>rosids</taxon>
        <taxon>malvids</taxon>
        <taxon>Brassicales</taxon>
        <taxon>Brassicaceae</taxon>
        <taxon>Camelineae</taxon>
        <taxon>Arabidopsis</taxon>
    </lineage>
</organism>
<protein>
    <submittedName>
        <fullName evidence="2">F-box domain</fullName>
    </submittedName>
</protein>
<dbReference type="InterPro" id="IPR013187">
    <property type="entry name" value="F-box-assoc_dom_typ3"/>
</dbReference>
<dbReference type="Proteomes" id="UP000694240">
    <property type="component" value="Chromosome 9"/>
</dbReference>
<evidence type="ECO:0000313" key="3">
    <source>
        <dbReference type="Proteomes" id="UP000694240"/>
    </source>
</evidence>
<dbReference type="PANTHER" id="PTHR31111:SF99">
    <property type="entry name" value="F-BOX PROTEIN DOR"/>
    <property type="match status" value="1"/>
</dbReference>
<dbReference type="SMART" id="SM00256">
    <property type="entry name" value="FBOX"/>
    <property type="match status" value="1"/>
</dbReference>
<name>A0A8T2A9R4_9BRAS</name>
<sequence length="490" mass="55734">MKSRRLNVSEDLQTTLRNQSRSSNLINAVENSDPIPTDLMIDILWRLSAKSIARCRCVSKHWASILGLPYFTELFLTKSSARPKLLFACEKDSELIFFSTPQPQNPDESSSSSLAATYHMKIPFGGTCHVFSPIHGLSFIRDEQTFKLVSVICNTSTGQTLTLPKPKTRKRIYITSYFGYDPLGKRFKVLSMTQRDGISNEHQVLTLGTKKPSWRMIECCIPHHPTSDGICINGVLYYQASVNISSSISMIVCFDVRSEKFNFIKVMEPFTRVRVATLVNYNGKLALVTSERSSYICERRRRFEMWVLKDPEKHEWSKYVYELSHLWQCVLAEKLLNFVGVTGSTNEIVFMPVHPSDPFYVLYYSLERNTNRVVEIQGMGAFKSYLPRVHIFLDHVEDGWNRVSEKTNFSGKNHIDLWSFHSGQGDMCFALVLSDHVGIDVAVGPDDDGHDNVVPDDAVHDQKDVPDDVIHEKAVPNNLAGYYLKDGSHL</sequence>
<keyword evidence="3" id="KW-1185">Reference proteome</keyword>
<reference evidence="2 3" key="1">
    <citation type="submission" date="2020-12" db="EMBL/GenBank/DDBJ databases">
        <title>Concerted genomic and epigenomic changes stabilize Arabidopsis allopolyploids.</title>
        <authorList>
            <person name="Chen Z."/>
        </authorList>
    </citation>
    <scope>NUCLEOTIDE SEQUENCE [LARGE SCALE GENOMIC DNA]</scope>
    <source>
        <strain evidence="2">Allo738</strain>
        <tissue evidence="2">Leaf</tissue>
    </source>
</reference>
<dbReference type="NCBIfam" id="TIGR01640">
    <property type="entry name" value="F_box_assoc_1"/>
    <property type="match status" value="1"/>
</dbReference>
<dbReference type="InterPro" id="IPR017451">
    <property type="entry name" value="F-box-assoc_interact_dom"/>
</dbReference>